<dbReference type="OMA" id="TYDWMKI"/>
<keyword evidence="2" id="KW-0217">Developmental protein</keyword>
<dbReference type="SUPFAM" id="SSF46689">
    <property type="entry name" value="Homeodomain-like"/>
    <property type="match status" value="1"/>
</dbReference>
<evidence type="ECO:0000256" key="3">
    <source>
        <dbReference type="ARBA" id="ARBA00023125"/>
    </source>
</evidence>
<dbReference type="PANTHER" id="PTHR45946">
    <property type="entry name" value="HOMEOBOX PROTEIN ROUGH-RELATED"/>
    <property type="match status" value="1"/>
</dbReference>
<dbReference type="AlphaFoldDB" id="H2ZNC6"/>
<dbReference type="eggNOG" id="KOG0489">
    <property type="taxonomic scope" value="Eukaryota"/>
</dbReference>
<reference evidence="10" key="3">
    <citation type="submission" date="2025-09" db="UniProtKB">
        <authorList>
            <consortium name="Ensembl"/>
        </authorList>
    </citation>
    <scope>IDENTIFICATION</scope>
</reference>
<dbReference type="PROSITE" id="PS50071">
    <property type="entry name" value="HOMEOBOX_2"/>
    <property type="match status" value="1"/>
</dbReference>
<dbReference type="Ensembl" id="ENSCSAVT00000019299.1">
    <property type="protein sequence ID" value="ENSCSAVP00000019092.1"/>
    <property type="gene ID" value="ENSCSAVG00000011206.1"/>
</dbReference>
<reference evidence="10" key="2">
    <citation type="submission" date="2025-08" db="UniProtKB">
        <authorList>
            <consortium name="Ensembl"/>
        </authorList>
    </citation>
    <scope>IDENTIFICATION</scope>
</reference>
<dbReference type="GeneTree" id="ENSGT00940000159503"/>
<evidence type="ECO:0000259" key="9">
    <source>
        <dbReference type="PROSITE" id="PS50071"/>
    </source>
</evidence>
<comment type="subcellular location">
    <subcellularLocation>
        <location evidence="1 6 7">Nucleus</location>
    </subcellularLocation>
</comment>
<dbReference type="InterPro" id="IPR017970">
    <property type="entry name" value="Homeobox_CS"/>
</dbReference>
<dbReference type="STRING" id="51511.ENSCSAVP00000019092"/>
<dbReference type="Proteomes" id="UP000007875">
    <property type="component" value="Unassembled WGS sequence"/>
</dbReference>
<evidence type="ECO:0000256" key="4">
    <source>
        <dbReference type="ARBA" id="ARBA00023155"/>
    </source>
</evidence>
<dbReference type="HOGENOM" id="CLU_758537_0_0_1"/>
<evidence type="ECO:0000256" key="2">
    <source>
        <dbReference type="ARBA" id="ARBA00022473"/>
    </source>
</evidence>
<dbReference type="InParanoid" id="H2ZNC6"/>
<dbReference type="Pfam" id="PF00046">
    <property type="entry name" value="Homeodomain"/>
    <property type="match status" value="1"/>
</dbReference>
<organism evidence="10 11">
    <name type="scientific">Ciona savignyi</name>
    <name type="common">Pacific transparent sea squirt</name>
    <dbReference type="NCBI Taxonomy" id="51511"/>
    <lineage>
        <taxon>Eukaryota</taxon>
        <taxon>Metazoa</taxon>
        <taxon>Chordata</taxon>
        <taxon>Tunicata</taxon>
        <taxon>Ascidiacea</taxon>
        <taxon>Phlebobranchia</taxon>
        <taxon>Cionidae</taxon>
        <taxon>Ciona</taxon>
    </lineage>
</organism>
<accession>H2ZNC6</accession>
<reference evidence="11" key="1">
    <citation type="submission" date="2003-08" db="EMBL/GenBank/DDBJ databases">
        <authorList>
            <person name="Birren B."/>
            <person name="Nusbaum C."/>
            <person name="Abebe A."/>
            <person name="Abouelleil A."/>
            <person name="Adekoya E."/>
            <person name="Ait-zahra M."/>
            <person name="Allen N."/>
            <person name="Allen T."/>
            <person name="An P."/>
            <person name="Anderson M."/>
            <person name="Anderson S."/>
            <person name="Arachchi H."/>
            <person name="Armbruster J."/>
            <person name="Bachantsang P."/>
            <person name="Baldwin J."/>
            <person name="Barry A."/>
            <person name="Bayul T."/>
            <person name="Blitshsteyn B."/>
            <person name="Bloom T."/>
            <person name="Blye J."/>
            <person name="Boguslavskiy L."/>
            <person name="Borowsky M."/>
            <person name="Boukhgalter B."/>
            <person name="Brunache A."/>
            <person name="Butler J."/>
            <person name="Calixte N."/>
            <person name="Calvo S."/>
            <person name="Camarata J."/>
            <person name="Campo K."/>
            <person name="Chang J."/>
            <person name="Cheshatsang Y."/>
            <person name="Citroen M."/>
            <person name="Collymore A."/>
            <person name="Considine T."/>
            <person name="Cook A."/>
            <person name="Cooke P."/>
            <person name="Corum B."/>
            <person name="Cuomo C."/>
            <person name="David R."/>
            <person name="Dawoe T."/>
            <person name="Degray S."/>
            <person name="Dodge S."/>
            <person name="Dooley K."/>
            <person name="Dorje P."/>
            <person name="Dorjee K."/>
            <person name="Dorris L."/>
            <person name="Duffey N."/>
            <person name="Dupes A."/>
            <person name="Elkins T."/>
            <person name="Engels R."/>
            <person name="Erickson J."/>
            <person name="Farina A."/>
            <person name="Faro S."/>
            <person name="Ferreira P."/>
            <person name="Fischer H."/>
            <person name="Fitzgerald M."/>
            <person name="Foley K."/>
            <person name="Gage D."/>
            <person name="Galagan J."/>
            <person name="Gearin G."/>
            <person name="Gnerre S."/>
            <person name="Gnirke A."/>
            <person name="Goyette A."/>
            <person name="Graham J."/>
            <person name="Grandbois E."/>
            <person name="Gyaltsen K."/>
            <person name="Hafez N."/>
            <person name="Hagopian D."/>
            <person name="Hagos B."/>
            <person name="Hall J."/>
            <person name="Hatcher B."/>
            <person name="Heller A."/>
            <person name="Higgins H."/>
            <person name="Honan T."/>
            <person name="Horn A."/>
            <person name="Houde N."/>
            <person name="Hughes L."/>
            <person name="Hulme W."/>
            <person name="Husby E."/>
            <person name="Iliev I."/>
            <person name="Jaffe D."/>
            <person name="Jones C."/>
            <person name="Kamal M."/>
            <person name="Kamat A."/>
            <person name="Kamvysselis M."/>
            <person name="Karlsson E."/>
            <person name="Kells C."/>
            <person name="Kieu A."/>
            <person name="Kisner P."/>
            <person name="Kodira C."/>
            <person name="Kulbokas E."/>
            <person name="Labutti K."/>
            <person name="Lama D."/>
            <person name="Landers T."/>
            <person name="Leger J."/>
            <person name="Levine S."/>
            <person name="Lewis D."/>
            <person name="Lewis T."/>
            <person name="Lindblad-toh K."/>
            <person name="Liu X."/>
            <person name="Lokyitsang T."/>
            <person name="Lokyitsang Y."/>
            <person name="Lucien O."/>
            <person name="Lui A."/>
            <person name="Ma L.J."/>
            <person name="Mabbitt R."/>
            <person name="Macdonald J."/>
            <person name="Maclean C."/>
            <person name="Major J."/>
            <person name="Manning J."/>
            <person name="Marabella R."/>
            <person name="Maru K."/>
            <person name="Matthews C."/>
            <person name="Mauceli E."/>
            <person name="Mccarthy M."/>
            <person name="Mcdonough S."/>
            <person name="Mcghee T."/>
            <person name="Meldrim J."/>
            <person name="Meneus L."/>
            <person name="Mesirov J."/>
            <person name="Mihalev A."/>
            <person name="Mihova T."/>
            <person name="Mikkelsen T."/>
            <person name="Mlenga V."/>
            <person name="Moru K."/>
            <person name="Mozes J."/>
            <person name="Mulrain L."/>
            <person name="Munson G."/>
            <person name="Naylor J."/>
            <person name="Newes C."/>
            <person name="Nguyen C."/>
            <person name="Nguyen N."/>
            <person name="Nguyen T."/>
            <person name="Nicol R."/>
            <person name="Nielsen C."/>
            <person name="Nizzari M."/>
            <person name="Norbu C."/>
            <person name="Norbu N."/>
            <person name="O'donnell P."/>
            <person name="Okoawo O."/>
            <person name="O'leary S."/>
            <person name="Omotosho B."/>
            <person name="O'neill K."/>
            <person name="Osman S."/>
            <person name="Parker S."/>
            <person name="Perrin D."/>
            <person name="Phunkhang P."/>
            <person name="Piqani B."/>
            <person name="Purcell S."/>
            <person name="Rachupka T."/>
            <person name="Ramasamy U."/>
            <person name="Rameau R."/>
            <person name="Ray V."/>
            <person name="Raymond C."/>
            <person name="Retta R."/>
            <person name="Richardson S."/>
            <person name="Rise C."/>
            <person name="Rodriguez J."/>
            <person name="Rogers J."/>
            <person name="Rogov P."/>
            <person name="Rutman M."/>
            <person name="Schupbach R."/>
            <person name="Seaman C."/>
            <person name="Settipalli S."/>
            <person name="Sharpe T."/>
            <person name="Sheridan J."/>
            <person name="Sherpa N."/>
            <person name="Shi J."/>
            <person name="Smirnov S."/>
            <person name="Smith C."/>
            <person name="Sougnez C."/>
            <person name="Spencer B."/>
            <person name="Stalker J."/>
            <person name="Stange-thomann N."/>
            <person name="Stavropoulos S."/>
            <person name="Stetson K."/>
            <person name="Stone C."/>
            <person name="Stone S."/>
            <person name="Stubbs M."/>
            <person name="Talamas J."/>
            <person name="Tchuinga P."/>
            <person name="Tenzing P."/>
            <person name="Tesfaye S."/>
            <person name="Theodore J."/>
            <person name="Thoulutsang Y."/>
            <person name="Topham K."/>
            <person name="Towey S."/>
            <person name="Tsamla T."/>
            <person name="Tsomo N."/>
            <person name="Vallee D."/>
            <person name="Vassiliev H."/>
            <person name="Venkataraman V."/>
            <person name="Vinson J."/>
            <person name="Vo A."/>
            <person name="Wade C."/>
            <person name="Wang S."/>
            <person name="Wangchuk T."/>
            <person name="Wangdi T."/>
            <person name="Whittaker C."/>
            <person name="Wilkinson J."/>
            <person name="Wu Y."/>
            <person name="Wyman D."/>
            <person name="Yadav S."/>
            <person name="Yang S."/>
            <person name="Yang X."/>
            <person name="Yeager S."/>
            <person name="Yee E."/>
            <person name="Young G."/>
            <person name="Zainoun J."/>
            <person name="Zembeck L."/>
            <person name="Zimmer A."/>
            <person name="Zody M."/>
            <person name="Lander E."/>
        </authorList>
    </citation>
    <scope>NUCLEOTIDE SEQUENCE [LARGE SCALE GENOMIC DNA]</scope>
</reference>
<evidence type="ECO:0000313" key="10">
    <source>
        <dbReference type="Ensembl" id="ENSCSAVP00000019092.1"/>
    </source>
</evidence>
<dbReference type="GO" id="GO:0000978">
    <property type="term" value="F:RNA polymerase II cis-regulatory region sequence-specific DNA binding"/>
    <property type="evidence" value="ECO:0007669"/>
    <property type="project" value="TreeGrafter"/>
</dbReference>
<keyword evidence="4 6" id="KW-0371">Homeobox</keyword>
<name>H2ZNC6_CIOSA</name>
<sequence>MNSYMEYPVHTPDSNPYITPQRHLPASPVIEHSISAHGYGVCSMEEQARLHHDAIVTSQNDGSPTRSSPENSPIAPGCISLPNENIPYPYTTGLSYTGASPYYPQPGVTTANTTYPSGQQYHTNDTYHSTNPLYPGTFPNTPMYQQYNPCLLAANGGHEDDSAMNSCRIRDRISPSTSVFDSRSPATCQTNEATTGNTYDWMKIKRNPPKSIYYAQNKMADYSYGSSGNGRTNFTTKQLTELEKEFHFNKYLTRARRVEIAAALHLNETQVKIWFQNRRMKQKKRDKEAEKFNEKKISMSKTYSNDNRKSPQMTSLPSTPSTQCDVTNYNTVMSFKHQFQKSDVKSEMST</sequence>
<dbReference type="InterPro" id="IPR020479">
    <property type="entry name" value="HD_metazoa"/>
</dbReference>
<dbReference type="PANTHER" id="PTHR45946:SF4">
    <property type="entry name" value="HOMEOBOX PROTEIN ROUGH-RELATED"/>
    <property type="match status" value="1"/>
</dbReference>
<dbReference type="GO" id="GO:0000981">
    <property type="term" value="F:DNA-binding transcription factor activity, RNA polymerase II-specific"/>
    <property type="evidence" value="ECO:0007669"/>
    <property type="project" value="InterPro"/>
</dbReference>
<dbReference type="InterPro" id="IPR001356">
    <property type="entry name" value="HD"/>
</dbReference>
<feature type="region of interest" description="Disordered" evidence="8">
    <location>
        <begin position="299"/>
        <end position="323"/>
    </location>
</feature>
<dbReference type="PROSITE" id="PS00027">
    <property type="entry name" value="HOMEOBOX_1"/>
    <property type="match status" value="1"/>
</dbReference>
<feature type="region of interest" description="Disordered" evidence="8">
    <location>
        <begin position="57"/>
        <end position="77"/>
    </location>
</feature>
<dbReference type="FunFam" id="1.10.10.60:FF:000113">
    <property type="entry name" value="homeobox protein Hox-B1"/>
    <property type="match status" value="1"/>
</dbReference>
<dbReference type="InterPro" id="IPR009057">
    <property type="entry name" value="Homeodomain-like_sf"/>
</dbReference>
<keyword evidence="3 6" id="KW-0238">DNA-binding</keyword>
<evidence type="ECO:0000313" key="11">
    <source>
        <dbReference type="Proteomes" id="UP000007875"/>
    </source>
</evidence>
<evidence type="ECO:0000256" key="5">
    <source>
        <dbReference type="ARBA" id="ARBA00023242"/>
    </source>
</evidence>
<feature type="domain" description="Homeobox" evidence="9">
    <location>
        <begin position="225"/>
        <end position="285"/>
    </location>
</feature>
<feature type="DNA-binding region" description="Homeobox" evidence="6">
    <location>
        <begin position="227"/>
        <end position="286"/>
    </location>
</feature>
<keyword evidence="5 6" id="KW-0539">Nucleus</keyword>
<dbReference type="PRINTS" id="PR00024">
    <property type="entry name" value="HOMEOBOX"/>
</dbReference>
<protein>
    <recommendedName>
        <fullName evidence="9">Homeobox domain-containing protein</fullName>
    </recommendedName>
</protein>
<evidence type="ECO:0000256" key="8">
    <source>
        <dbReference type="SAM" id="MobiDB-lite"/>
    </source>
</evidence>
<feature type="compositionally biased region" description="Polar residues" evidence="8">
    <location>
        <begin position="57"/>
        <end position="71"/>
    </location>
</feature>
<dbReference type="GO" id="GO:0005634">
    <property type="term" value="C:nucleus"/>
    <property type="evidence" value="ECO:0007669"/>
    <property type="project" value="UniProtKB-SubCell"/>
</dbReference>
<dbReference type="SMART" id="SM00389">
    <property type="entry name" value="HOX"/>
    <property type="match status" value="1"/>
</dbReference>
<proteinExistence type="predicted"/>
<dbReference type="CDD" id="cd00086">
    <property type="entry name" value="homeodomain"/>
    <property type="match status" value="1"/>
</dbReference>
<dbReference type="Gene3D" id="1.10.10.60">
    <property type="entry name" value="Homeodomain-like"/>
    <property type="match status" value="1"/>
</dbReference>
<evidence type="ECO:0000256" key="7">
    <source>
        <dbReference type="RuleBase" id="RU000682"/>
    </source>
</evidence>
<evidence type="ECO:0000256" key="1">
    <source>
        <dbReference type="ARBA" id="ARBA00004123"/>
    </source>
</evidence>
<dbReference type="InterPro" id="IPR046327">
    <property type="entry name" value="HXA1/B1/D1"/>
</dbReference>
<keyword evidence="11" id="KW-1185">Reference proteome</keyword>
<evidence type="ECO:0000256" key="6">
    <source>
        <dbReference type="PROSITE-ProRule" id="PRU00108"/>
    </source>
</evidence>